<dbReference type="InterPro" id="IPR000792">
    <property type="entry name" value="Tscrpt_reg_LuxR_C"/>
</dbReference>
<sequence length="219" mass="24452">MNAIRVVLVEDDPGWIKAITAFLNREEDLLVVGAATNAAEAASLARTLEFDVVLMDIQLTDRKLEGIYAAMEIHGLAPQAKIIMLTSMSEESVMTKAFTAGAVNYIEKTNYLHLPHAIRAAYHHSAPMDALLKEFARLKREEQLKPLTAAEREVFDLIEAGYTQPQIERKLFKAESTLKNQVNKMLKKLGVRSSKEAVEKVKRIGLAPEKPDEPENPKT</sequence>
<gene>
    <name evidence="9" type="ORF">I8J29_17265</name>
</gene>
<evidence type="ECO:0000256" key="4">
    <source>
        <dbReference type="ARBA" id="ARBA00023125"/>
    </source>
</evidence>
<dbReference type="PRINTS" id="PR00038">
    <property type="entry name" value="HTHLUXR"/>
</dbReference>
<keyword evidence="2" id="KW-0902">Two-component regulatory system</keyword>
<keyword evidence="4" id="KW-0238">DNA-binding</keyword>
<accession>A0ABS3WCU9</accession>
<keyword evidence="5" id="KW-0804">Transcription</keyword>
<dbReference type="Proteomes" id="UP000670947">
    <property type="component" value="Unassembled WGS sequence"/>
</dbReference>
<dbReference type="InterPro" id="IPR036388">
    <property type="entry name" value="WH-like_DNA-bd_sf"/>
</dbReference>
<dbReference type="SUPFAM" id="SSF46894">
    <property type="entry name" value="C-terminal effector domain of the bipartite response regulators"/>
    <property type="match status" value="1"/>
</dbReference>
<dbReference type="Pfam" id="PF00196">
    <property type="entry name" value="GerE"/>
    <property type="match status" value="1"/>
</dbReference>
<dbReference type="InterPro" id="IPR016032">
    <property type="entry name" value="Sig_transdc_resp-reg_C-effctor"/>
</dbReference>
<evidence type="ECO:0000256" key="3">
    <source>
        <dbReference type="ARBA" id="ARBA00023015"/>
    </source>
</evidence>
<dbReference type="PANTHER" id="PTHR43214:SF43">
    <property type="entry name" value="TWO-COMPONENT RESPONSE REGULATOR"/>
    <property type="match status" value="1"/>
</dbReference>
<evidence type="ECO:0000256" key="6">
    <source>
        <dbReference type="PROSITE-ProRule" id="PRU00169"/>
    </source>
</evidence>
<name>A0ABS3WCU9_9BACL</name>
<feature type="domain" description="HTH luxR-type" evidence="7">
    <location>
        <begin position="140"/>
        <end position="205"/>
    </location>
</feature>
<feature type="domain" description="Response regulatory" evidence="8">
    <location>
        <begin position="5"/>
        <end position="123"/>
    </location>
</feature>
<evidence type="ECO:0000259" key="7">
    <source>
        <dbReference type="PROSITE" id="PS50043"/>
    </source>
</evidence>
<evidence type="ECO:0000313" key="9">
    <source>
        <dbReference type="EMBL" id="MBO7745960.1"/>
    </source>
</evidence>
<protein>
    <submittedName>
        <fullName evidence="9">Response regulator transcription factor</fullName>
    </submittedName>
</protein>
<dbReference type="SMART" id="SM00448">
    <property type="entry name" value="REC"/>
    <property type="match status" value="1"/>
</dbReference>
<dbReference type="InterPro" id="IPR058245">
    <property type="entry name" value="NreC/VraR/RcsB-like_REC"/>
</dbReference>
<organism evidence="9 10">
    <name type="scientific">Paenibacillus artemisiicola</name>
    <dbReference type="NCBI Taxonomy" id="1172618"/>
    <lineage>
        <taxon>Bacteria</taxon>
        <taxon>Bacillati</taxon>
        <taxon>Bacillota</taxon>
        <taxon>Bacilli</taxon>
        <taxon>Bacillales</taxon>
        <taxon>Paenibacillaceae</taxon>
        <taxon>Paenibacillus</taxon>
    </lineage>
</organism>
<dbReference type="RefSeq" id="WP_208848780.1">
    <property type="nucleotide sequence ID" value="NZ_JAGGDJ010000014.1"/>
</dbReference>
<dbReference type="PROSITE" id="PS50043">
    <property type="entry name" value="HTH_LUXR_2"/>
    <property type="match status" value="1"/>
</dbReference>
<dbReference type="PANTHER" id="PTHR43214">
    <property type="entry name" value="TWO-COMPONENT RESPONSE REGULATOR"/>
    <property type="match status" value="1"/>
</dbReference>
<evidence type="ECO:0000313" key="10">
    <source>
        <dbReference type="Proteomes" id="UP000670947"/>
    </source>
</evidence>
<reference evidence="9 10" key="1">
    <citation type="submission" date="2021-03" db="EMBL/GenBank/DDBJ databases">
        <title>Paenibacillus artemisicola MWE-103 whole genome sequence.</title>
        <authorList>
            <person name="Ham Y.J."/>
        </authorList>
    </citation>
    <scope>NUCLEOTIDE SEQUENCE [LARGE SCALE GENOMIC DNA]</scope>
    <source>
        <strain evidence="9 10">MWE-103</strain>
    </source>
</reference>
<evidence type="ECO:0000256" key="1">
    <source>
        <dbReference type="ARBA" id="ARBA00022553"/>
    </source>
</evidence>
<dbReference type="EMBL" id="JAGGDJ010000014">
    <property type="protein sequence ID" value="MBO7745960.1"/>
    <property type="molecule type" value="Genomic_DNA"/>
</dbReference>
<keyword evidence="1 6" id="KW-0597">Phosphoprotein</keyword>
<dbReference type="SUPFAM" id="SSF52172">
    <property type="entry name" value="CheY-like"/>
    <property type="match status" value="1"/>
</dbReference>
<dbReference type="Pfam" id="PF00072">
    <property type="entry name" value="Response_reg"/>
    <property type="match status" value="1"/>
</dbReference>
<keyword evidence="3" id="KW-0805">Transcription regulation</keyword>
<keyword evidence="10" id="KW-1185">Reference proteome</keyword>
<dbReference type="SMART" id="SM00421">
    <property type="entry name" value="HTH_LUXR"/>
    <property type="match status" value="1"/>
</dbReference>
<dbReference type="PROSITE" id="PS50110">
    <property type="entry name" value="RESPONSE_REGULATORY"/>
    <property type="match status" value="1"/>
</dbReference>
<proteinExistence type="predicted"/>
<dbReference type="Gene3D" id="1.10.10.10">
    <property type="entry name" value="Winged helix-like DNA-binding domain superfamily/Winged helix DNA-binding domain"/>
    <property type="match status" value="1"/>
</dbReference>
<dbReference type="CDD" id="cd06170">
    <property type="entry name" value="LuxR_C_like"/>
    <property type="match status" value="1"/>
</dbReference>
<evidence type="ECO:0000256" key="5">
    <source>
        <dbReference type="ARBA" id="ARBA00023163"/>
    </source>
</evidence>
<evidence type="ECO:0000259" key="8">
    <source>
        <dbReference type="PROSITE" id="PS50110"/>
    </source>
</evidence>
<feature type="modified residue" description="4-aspartylphosphate" evidence="6">
    <location>
        <position position="56"/>
    </location>
</feature>
<dbReference type="InterPro" id="IPR039420">
    <property type="entry name" value="WalR-like"/>
</dbReference>
<dbReference type="Gene3D" id="3.40.50.2300">
    <property type="match status" value="1"/>
</dbReference>
<dbReference type="CDD" id="cd17535">
    <property type="entry name" value="REC_NarL-like"/>
    <property type="match status" value="1"/>
</dbReference>
<dbReference type="InterPro" id="IPR001789">
    <property type="entry name" value="Sig_transdc_resp-reg_receiver"/>
</dbReference>
<dbReference type="InterPro" id="IPR011006">
    <property type="entry name" value="CheY-like_superfamily"/>
</dbReference>
<comment type="caution">
    <text evidence="9">The sequence shown here is derived from an EMBL/GenBank/DDBJ whole genome shotgun (WGS) entry which is preliminary data.</text>
</comment>
<evidence type="ECO:0000256" key="2">
    <source>
        <dbReference type="ARBA" id="ARBA00023012"/>
    </source>
</evidence>